<dbReference type="CDD" id="cd08662">
    <property type="entry name" value="M13"/>
    <property type="match status" value="1"/>
</dbReference>
<keyword evidence="3" id="KW-0479">Metal-binding</keyword>
<dbReference type="InterPro" id="IPR018497">
    <property type="entry name" value="Peptidase_M13_C"/>
</dbReference>
<evidence type="ECO:0000256" key="8">
    <source>
        <dbReference type="SAM" id="Phobius"/>
    </source>
</evidence>
<evidence type="ECO:0000256" key="4">
    <source>
        <dbReference type="ARBA" id="ARBA00022801"/>
    </source>
</evidence>
<dbReference type="GO" id="GO:0046872">
    <property type="term" value="F:metal ion binding"/>
    <property type="evidence" value="ECO:0007669"/>
    <property type="project" value="UniProtKB-KW"/>
</dbReference>
<proteinExistence type="predicted"/>
<evidence type="ECO:0000256" key="1">
    <source>
        <dbReference type="ARBA" id="ARBA00001947"/>
    </source>
</evidence>
<dbReference type="PANTHER" id="PTHR11733:SF133">
    <property type="entry name" value="PHOSPHATE-REGULATING NEUTRAL ENDOPEPTIDASE PHEX"/>
    <property type="match status" value="1"/>
</dbReference>
<dbReference type="Gene3D" id="1.10.1380.10">
    <property type="entry name" value="Neutral endopeptidase , domain2"/>
    <property type="match status" value="1"/>
</dbReference>
<feature type="domain" description="Peptidase M13 C-terminal" evidence="9">
    <location>
        <begin position="566"/>
        <end position="773"/>
    </location>
</feature>
<evidence type="ECO:0000259" key="10">
    <source>
        <dbReference type="Pfam" id="PF05649"/>
    </source>
</evidence>
<dbReference type="OrthoDB" id="6475849at2759"/>
<dbReference type="GO" id="GO:0016485">
    <property type="term" value="P:protein processing"/>
    <property type="evidence" value="ECO:0007669"/>
    <property type="project" value="TreeGrafter"/>
</dbReference>
<feature type="transmembrane region" description="Helical" evidence="8">
    <location>
        <begin position="44"/>
        <end position="67"/>
    </location>
</feature>
<dbReference type="AlphaFoldDB" id="A0A8S3R7I6"/>
<evidence type="ECO:0000256" key="6">
    <source>
        <dbReference type="ARBA" id="ARBA00023049"/>
    </source>
</evidence>
<evidence type="ECO:0000256" key="3">
    <source>
        <dbReference type="ARBA" id="ARBA00022723"/>
    </source>
</evidence>
<feature type="domain" description="Peptidase M13 N-terminal" evidence="10">
    <location>
        <begin position="132"/>
        <end position="507"/>
    </location>
</feature>
<reference evidence="11" key="1">
    <citation type="submission" date="2021-03" db="EMBL/GenBank/DDBJ databases">
        <authorList>
            <person name="Bekaert M."/>
        </authorList>
    </citation>
    <scope>NUCLEOTIDE SEQUENCE</scope>
</reference>
<dbReference type="InterPro" id="IPR000718">
    <property type="entry name" value="Peptidase_M13"/>
</dbReference>
<dbReference type="GO" id="GO:0004222">
    <property type="term" value="F:metalloendopeptidase activity"/>
    <property type="evidence" value="ECO:0007669"/>
    <property type="project" value="UniProtKB-EC"/>
</dbReference>
<dbReference type="Gene3D" id="3.40.390.10">
    <property type="entry name" value="Collagenase (Catalytic Domain)"/>
    <property type="match status" value="1"/>
</dbReference>
<keyword evidence="8" id="KW-1133">Transmembrane helix</keyword>
<dbReference type="Proteomes" id="UP000683360">
    <property type="component" value="Unassembled WGS sequence"/>
</dbReference>
<evidence type="ECO:0000256" key="2">
    <source>
        <dbReference type="ARBA" id="ARBA00022670"/>
    </source>
</evidence>
<evidence type="ECO:0000256" key="5">
    <source>
        <dbReference type="ARBA" id="ARBA00022833"/>
    </source>
</evidence>
<organism evidence="11 12">
    <name type="scientific">Mytilus edulis</name>
    <name type="common">Blue mussel</name>
    <dbReference type="NCBI Taxonomy" id="6550"/>
    <lineage>
        <taxon>Eukaryota</taxon>
        <taxon>Metazoa</taxon>
        <taxon>Spiralia</taxon>
        <taxon>Lophotrochozoa</taxon>
        <taxon>Mollusca</taxon>
        <taxon>Bivalvia</taxon>
        <taxon>Autobranchia</taxon>
        <taxon>Pteriomorphia</taxon>
        <taxon>Mytilida</taxon>
        <taxon>Mytiloidea</taxon>
        <taxon>Mytilidae</taxon>
        <taxon>Mytilinae</taxon>
        <taxon>Mytilus</taxon>
    </lineage>
</organism>
<evidence type="ECO:0000259" key="9">
    <source>
        <dbReference type="Pfam" id="PF01431"/>
    </source>
</evidence>
<feature type="region of interest" description="Disordered" evidence="7">
    <location>
        <begin position="75"/>
        <end position="103"/>
    </location>
</feature>
<keyword evidence="4 11" id="KW-0378">Hydrolase</keyword>
<keyword evidence="8" id="KW-0472">Membrane</keyword>
<dbReference type="PRINTS" id="PR00786">
    <property type="entry name" value="NEPRILYSIN"/>
</dbReference>
<dbReference type="GO" id="GO:0005886">
    <property type="term" value="C:plasma membrane"/>
    <property type="evidence" value="ECO:0007669"/>
    <property type="project" value="TreeGrafter"/>
</dbReference>
<comment type="cofactor">
    <cofactor evidence="1">
        <name>Zn(2+)</name>
        <dbReference type="ChEBI" id="CHEBI:29105"/>
    </cofactor>
</comment>
<comment type="caution">
    <text evidence="11">The sequence shown here is derived from an EMBL/GenBank/DDBJ whole genome shotgun (WGS) entry which is preliminary data.</text>
</comment>
<dbReference type="EMBL" id="CAJPWZ010000898">
    <property type="protein sequence ID" value="CAG2202744.1"/>
    <property type="molecule type" value="Genomic_DNA"/>
</dbReference>
<dbReference type="EC" id="3.4.24.11" evidence="11"/>
<keyword evidence="2" id="KW-0645">Protease</keyword>
<name>A0A8S3R7I6_MYTED</name>
<dbReference type="Pfam" id="PF05649">
    <property type="entry name" value="Peptidase_M13_N"/>
    <property type="match status" value="1"/>
</dbReference>
<keyword evidence="8" id="KW-0812">Transmembrane</keyword>
<dbReference type="PANTHER" id="PTHR11733">
    <property type="entry name" value="ZINC METALLOPROTEASE FAMILY M13 NEPRILYSIN-RELATED"/>
    <property type="match status" value="1"/>
</dbReference>
<evidence type="ECO:0000256" key="7">
    <source>
        <dbReference type="SAM" id="MobiDB-lite"/>
    </source>
</evidence>
<dbReference type="InterPro" id="IPR008753">
    <property type="entry name" value="Peptidase_M13_N"/>
</dbReference>
<dbReference type="PROSITE" id="PS51885">
    <property type="entry name" value="NEPRILYSIN"/>
    <property type="match status" value="1"/>
</dbReference>
<gene>
    <name evidence="11" type="ORF">MEDL_17309</name>
</gene>
<dbReference type="InterPro" id="IPR042089">
    <property type="entry name" value="Peptidase_M13_dom_2"/>
</dbReference>
<keyword evidence="6" id="KW-0482">Metalloprotease</keyword>
<dbReference type="Pfam" id="PF01431">
    <property type="entry name" value="Peptidase_M13"/>
    <property type="match status" value="1"/>
</dbReference>
<dbReference type="SUPFAM" id="SSF55486">
    <property type="entry name" value="Metalloproteases ('zincins'), catalytic domain"/>
    <property type="match status" value="1"/>
</dbReference>
<evidence type="ECO:0000313" key="11">
    <source>
        <dbReference type="EMBL" id="CAG2202744.1"/>
    </source>
</evidence>
<evidence type="ECO:0000313" key="12">
    <source>
        <dbReference type="Proteomes" id="UP000683360"/>
    </source>
</evidence>
<keyword evidence="5" id="KW-0862">Zinc</keyword>
<sequence>MSGKENLSQQDLTTSTFSVSSNDVYRNDYSGKSNGKAGKSATRAILCSLFVCLLAIIALAVTLAIVVTKKIDEKNETPRATPEPGSGSQTGDGSGNCPDTGNTGSSNEFCTTPDCVKAASNMMKSMDMTVDPCADFFEYACGDGRDLTDDVDIKLKAVLEQPIAAGEWEAITKAKQYYQSCINLTAIEDMNLTEPMVTVNELGGWPVVSSSWSESSFNLEDVLLTTRKYTNSPPIFDSYAYTDSKNPDARILYVDQPGFGMPNREYYLKGRNDKTLLAYEQFATEMAVMFGANEATAKNDMKDMVDFEIKLANISLPSAERRDEDKMYNLRTIQNIATSSPAINWNKYFTNLLKINALDITLGSGENIISRNPEYLSLLSDILTDTPKRTVANYIVWRYVARLPNALPERVRDIQTKYRKALVGTAQVAPRWKTCAGAANSNFGLAVGNLFIAKYFGAEAKVDVENMIKQLRVAMKELIQSNDWMDTTTKDVAKEKADYIKPRIGYPDEVDLESKVNKEYERIHVTSDDFYKNTLSIWINGVTKNIKDLREPVDKNKWSTPPATVNAFYDPQTNQIMFPAGILQPPFYHRNYPDYLNFGGIGYVIGHEITHGFDDSGRRYDKQGKLNQWWTNTAINNFKSKAECIQNQYGNYTVAAANMNLNGKLTLGENIADNGGIRESFKAYRKLVATKHKGKEEKPLPGMEFSPNQLFFLNAAQVWCGIIRPKEAVRRIRVDSHSDARSRVVGPLQNFDEFSKTFNCQAGTYMNPAKKCVIWG</sequence>
<accession>A0A8S3R7I6</accession>
<keyword evidence="12" id="KW-1185">Reference proteome</keyword>
<dbReference type="InterPro" id="IPR024079">
    <property type="entry name" value="MetalloPept_cat_dom_sf"/>
</dbReference>
<protein>
    <submittedName>
        <fullName evidence="11">MMEL1</fullName>
        <ecNumber evidence="11">3.4.24.11</ecNumber>
    </submittedName>
</protein>